<comment type="similarity">
    <text evidence="1">Belongs to the oxygen-dependent FAD-linked oxidoreductase family.</text>
</comment>
<comment type="caution">
    <text evidence="6">The sequence shown here is derived from an EMBL/GenBank/DDBJ whole genome shotgun (WGS) entry which is preliminary data.</text>
</comment>
<dbReference type="GO" id="GO:0016042">
    <property type="term" value="P:lipid catabolic process"/>
    <property type="evidence" value="ECO:0007669"/>
    <property type="project" value="UniProtKB-KW"/>
</dbReference>
<evidence type="ECO:0000313" key="6">
    <source>
        <dbReference type="EMBL" id="MDG0809061.1"/>
    </source>
</evidence>
<proteinExistence type="inferred from homology"/>
<name>A0A9X4KPY9_9BACL</name>
<evidence type="ECO:0000256" key="3">
    <source>
        <dbReference type="ARBA" id="ARBA00022963"/>
    </source>
</evidence>
<keyword evidence="5" id="KW-0443">Lipid metabolism</keyword>
<accession>A0A9X4KPY9</accession>
<keyword evidence="2" id="KW-0378">Hydrolase</keyword>
<keyword evidence="7" id="KW-1185">Reference proteome</keyword>
<dbReference type="Gene3D" id="3.40.50.1820">
    <property type="entry name" value="alpha/beta hydrolase"/>
    <property type="match status" value="1"/>
</dbReference>
<dbReference type="GO" id="GO:0016491">
    <property type="term" value="F:oxidoreductase activity"/>
    <property type="evidence" value="ECO:0007669"/>
    <property type="project" value="UniProtKB-KW"/>
</dbReference>
<organism evidence="6 7">
    <name type="scientific">Cohnella rhizosphaerae</name>
    <dbReference type="NCBI Taxonomy" id="1457232"/>
    <lineage>
        <taxon>Bacteria</taxon>
        <taxon>Bacillati</taxon>
        <taxon>Bacillota</taxon>
        <taxon>Bacilli</taxon>
        <taxon>Bacillales</taxon>
        <taxon>Paenibacillaceae</taxon>
        <taxon>Cohnella</taxon>
    </lineage>
</organism>
<keyword evidence="3" id="KW-0442">Lipid degradation</keyword>
<dbReference type="SUPFAM" id="SSF53474">
    <property type="entry name" value="alpha/beta-Hydrolases"/>
    <property type="match status" value="1"/>
</dbReference>
<dbReference type="InterPro" id="IPR006093">
    <property type="entry name" value="Oxy_OxRdtase_FAD_BS"/>
</dbReference>
<dbReference type="InterPro" id="IPR029058">
    <property type="entry name" value="AB_hydrolase_fold"/>
</dbReference>
<dbReference type="RefSeq" id="WP_277530123.1">
    <property type="nucleotide sequence ID" value="NZ_JAPDIA010000003.1"/>
</dbReference>
<keyword evidence="4" id="KW-0560">Oxidoreductase</keyword>
<reference evidence="6" key="1">
    <citation type="submission" date="2022-10" db="EMBL/GenBank/DDBJ databases">
        <title>Comparative genomic analysis of Cohnella hashimotonis sp. nov., isolated from the International Space Station.</title>
        <authorList>
            <person name="Simpson A."/>
            <person name="Venkateswaran K."/>
        </authorList>
    </citation>
    <scope>NUCLEOTIDE SEQUENCE</scope>
    <source>
        <strain evidence="6">DSM 28161</strain>
    </source>
</reference>
<evidence type="ECO:0000313" key="7">
    <source>
        <dbReference type="Proteomes" id="UP001153404"/>
    </source>
</evidence>
<evidence type="ECO:0000256" key="5">
    <source>
        <dbReference type="ARBA" id="ARBA00023098"/>
    </source>
</evidence>
<protein>
    <submittedName>
        <fullName evidence="6">Chlorophyllase</fullName>
    </submittedName>
</protein>
<dbReference type="GO" id="GO:0003847">
    <property type="term" value="F:1-alkyl-2-acetylglycerophosphocholine esterase activity"/>
    <property type="evidence" value="ECO:0007669"/>
    <property type="project" value="TreeGrafter"/>
</dbReference>
<dbReference type="EMBL" id="JAPDIA010000003">
    <property type="protein sequence ID" value="MDG0809061.1"/>
    <property type="molecule type" value="Genomic_DNA"/>
</dbReference>
<dbReference type="PANTHER" id="PTHR10272">
    <property type="entry name" value="PLATELET-ACTIVATING FACTOR ACETYLHYDROLASE"/>
    <property type="match status" value="1"/>
</dbReference>
<dbReference type="PANTHER" id="PTHR10272:SF0">
    <property type="entry name" value="PLATELET-ACTIVATING FACTOR ACETYLHYDROLASE"/>
    <property type="match status" value="1"/>
</dbReference>
<evidence type="ECO:0000256" key="1">
    <source>
        <dbReference type="ARBA" id="ARBA00005466"/>
    </source>
</evidence>
<dbReference type="Proteomes" id="UP001153404">
    <property type="component" value="Unassembled WGS sequence"/>
</dbReference>
<evidence type="ECO:0000256" key="2">
    <source>
        <dbReference type="ARBA" id="ARBA00022801"/>
    </source>
</evidence>
<dbReference type="PROSITE" id="PS00862">
    <property type="entry name" value="OX2_COVAL_FAD"/>
    <property type="match status" value="1"/>
</dbReference>
<gene>
    <name evidence="6" type="ORF">OMP40_06475</name>
</gene>
<evidence type="ECO:0000256" key="4">
    <source>
        <dbReference type="ARBA" id="ARBA00023002"/>
    </source>
</evidence>
<dbReference type="AlphaFoldDB" id="A0A9X4KPY9"/>
<sequence>MSKPFTEAAAIPIGDSTPVMTFSPVVLSVPGRVVDLEIKVSAPATGSGLPVILLSHGHGPSNFVSSLHGYAPLANFWAAHGFVVIQPTHLDAKMLGLREAETPEAPLYWRSRAEDMRFILDRLDQIEAAVPGLGGRMDRSRIAAVGHSLGGHTVGMLCGQDVTDPVDGKAVNLLDPRIKAGVLLAAPGRGEDLAAFASKHYPVLGSTSFANMTTPALIVVGENDWNPRFSDRKDWRSDAYDLSPGPKCKLTLFGAEHGLGGVAAYDAAETTDENPERVAALRALVWSYLRTALYPEDAAWSQACAALKNAPNPPGIIECK</sequence>